<dbReference type="EMBL" id="KB030536">
    <property type="protein sequence ID" value="ELK15583.1"/>
    <property type="molecule type" value="Genomic_DNA"/>
</dbReference>
<dbReference type="InParanoid" id="L5KXP4"/>
<evidence type="ECO:0000256" key="1">
    <source>
        <dbReference type="SAM" id="MobiDB-lite"/>
    </source>
</evidence>
<evidence type="ECO:0000313" key="3">
    <source>
        <dbReference type="Proteomes" id="UP000010552"/>
    </source>
</evidence>
<organism evidence="2 3">
    <name type="scientific">Pteropus alecto</name>
    <name type="common">Black flying fox</name>
    <dbReference type="NCBI Taxonomy" id="9402"/>
    <lineage>
        <taxon>Eukaryota</taxon>
        <taxon>Metazoa</taxon>
        <taxon>Chordata</taxon>
        <taxon>Craniata</taxon>
        <taxon>Vertebrata</taxon>
        <taxon>Euteleostomi</taxon>
        <taxon>Mammalia</taxon>
        <taxon>Eutheria</taxon>
        <taxon>Laurasiatheria</taxon>
        <taxon>Chiroptera</taxon>
        <taxon>Yinpterochiroptera</taxon>
        <taxon>Pteropodoidea</taxon>
        <taxon>Pteropodidae</taxon>
        <taxon>Pteropodinae</taxon>
        <taxon>Pteropus</taxon>
    </lineage>
</organism>
<gene>
    <name evidence="2" type="ORF">PAL_GLEAN10010846</name>
</gene>
<name>L5KXP4_PTEAL</name>
<dbReference type="AlphaFoldDB" id="L5KXP4"/>
<dbReference type="PANTHER" id="PTHR36867">
    <property type="entry name" value="MCG131172, ISOFORM CRA_A"/>
    <property type="match status" value="1"/>
</dbReference>
<dbReference type="Proteomes" id="UP000010552">
    <property type="component" value="Unassembled WGS sequence"/>
</dbReference>
<keyword evidence="3" id="KW-1185">Reference proteome</keyword>
<evidence type="ECO:0000313" key="2">
    <source>
        <dbReference type="EMBL" id="ELK15583.1"/>
    </source>
</evidence>
<feature type="region of interest" description="Disordered" evidence="1">
    <location>
        <begin position="68"/>
        <end position="129"/>
    </location>
</feature>
<reference evidence="3" key="1">
    <citation type="journal article" date="2013" name="Science">
        <title>Comparative analysis of bat genomes provides insight into the evolution of flight and immunity.</title>
        <authorList>
            <person name="Zhang G."/>
            <person name="Cowled C."/>
            <person name="Shi Z."/>
            <person name="Huang Z."/>
            <person name="Bishop-Lilly K.A."/>
            <person name="Fang X."/>
            <person name="Wynne J.W."/>
            <person name="Xiong Z."/>
            <person name="Baker M.L."/>
            <person name="Zhao W."/>
            <person name="Tachedjian M."/>
            <person name="Zhu Y."/>
            <person name="Zhou P."/>
            <person name="Jiang X."/>
            <person name="Ng J."/>
            <person name="Yang L."/>
            <person name="Wu L."/>
            <person name="Xiao J."/>
            <person name="Feng Y."/>
            <person name="Chen Y."/>
            <person name="Sun X."/>
            <person name="Zhang Y."/>
            <person name="Marsh G.A."/>
            <person name="Crameri G."/>
            <person name="Broder C.C."/>
            <person name="Frey K.G."/>
            <person name="Wang L.F."/>
            <person name="Wang J."/>
        </authorList>
    </citation>
    <scope>NUCLEOTIDE SEQUENCE [LARGE SCALE GENOMIC DNA]</scope>
</reference>
<sequence length="129" mass="13862">MEGSPCAHVRDVLTKAGEALLRRSPQPMSLPFVLSYSHMVDLTPLVLSPGGFHFSYLPGNSAHKLHGPGFPWTSACSDSPNTEETPSPSVKASTFTPSVLLKFQPVPRPKDDSENDPGSAESVPHKRSP</sequence>
<proteinExistence type="predicted"/>
<protein>
    <submittedName>
        <fullName evidence="2">Uncharacterized protein</fullName>
    </submittedName>
</protein>
<dbReference type="PANTHER" id="PTHR36867:SF1">
    <property type="entry name" value="RIKEN CDNA 2610318N02 GENE"/>
    <property type="match status" value="1"/>
</dbReference>
<accession>L5KXP4</accession>
<dbReference type="STRING" id="9402.L5KXP4"/>
<feature type="compositionally biased region" description="Polar residues" evidence="1">
    <location>
        <begin position="74"/>
        <end position="97"/>
    </location>
</feature>